<evidence type="ECO:0000313" key="1">
    <source>
        <dbReference type="EMBL" id="AIC92175.1"/>
    </source>
</evidence>
<organism evidence="1 2">
    <name type="scientific">Bifidobacterium [indicum] DSM 20214 = LMG 11587</name>
    <dbReference type="NCBI Taxonomy" id="1341694"/>
    <lineage>
        <taxon>Bacteria</taxon>
        <taxon>Bacillati</taxon>
        <taxon>Actinomycetota</taxon>
        <taxon>Actinomycetes</taxon>
        <taxon>Bifidobacteriales</taxon>
        <taxon>Bifidobacteriaceae</taxon>
        <taxon>Bifidobacterium</taxon>
    </lineage>
</organism>
<sequence length="39" mass="4559">MYDCLATSFRYGYIPWVPTLFELLNNGWRLSDTECQPAS</sequence>
<dbReference type="Proteomes" id="UP000028569">
    <property type="component" value="Chromosome"/>
</dbReference>
<evidence type="ECO:0000313" key="2">
    <source>
        <dbReference type="Proteomes" id="UP000028569"/>
    </source>
</evidence>
<protein>
    <submittedName>
        <fullName evidence="1">Uncharacterized protein</fullName>
    </submittedName>
</protein>
<keyword evidence="2" id="KW-1185">Reference proteome</keyword>
<reference evidence="1 2" key="1">
    <citation type="journal article" date="2014" name="Appl. Environ. Microbiol.">
        <title>Genomic encyclopedia of type strains of the genus Bifidobacterium.</title>
        <authorList>
            <person name="Milani C."/>
            <person name="Lugli G.A."/>
            <person name="Duranti S."/>
            <person name="Turroni F."/>
            <person name="Bottacini F."/>
            <person name="Mangifesta M."/>
            <person name="Sanchez B."/>
            <person name="Viappiani A."/>
            <person name="Mancabelli L."/>
            <person name="Taminiau B."/>
            <person name="Delcenserie V."/>
            <person name="Barrangou R."/>
            <person name="Margolles A."/>
            <person name="van Sinderen D."/>
            <person name="Ventura M."/>
        </authorList>
    </citation>
    <scope>NUCLEOTIDE SEQUENCE [LARGE SCALE GENOMIC DNA]</scope>
    <source>
        <strain evidence="1 2">LMG 11587</strain>
    </source>
</reference>
<accession>A0A087VUP3</accession>
<name>A0A087VUP3_9BIFI</name>
<dbReference type="HOGENOM" id="CLU_3305519_0_0_11"/>
<dbReference type="KEGG" id="bii:BINDI_0910"/>
<dbReference type="AlphaFoldDB" id="A0A087VUP3"/>
<dbReference type="EMBL" id="CP006018">
    <property type="protein sequence ID" value="AIC92175.1"/>
    <property type="molecule type" value="Genomic_DNA"/>
</dbReference>
<proteinExistence type="predicted"/>
<gene>
    <name evidence="1" type="ORF">BINDI_0910</name>
</gene>